<dbReference type="Proteomes" id="UP000181981">
    <property type="component" value="Unassembled WGS sequence"/>
</dbReference>
<dbReference type="GO" id="GO:0005829">
    <property type="term" value="C:cytosol"/>
    <property type="evidence" value="ECO:0007669"/>
    <property type="project" value="TreeGrafter"/>
</dbReference>
<dbReference type="SMART" id="SM00419">
    <property type="entry name" value="HTH_CRP"/>
    <property type="match status" value="1"/>
</dbReference>
<dbReference type="SUPFAM" id="SSF46785">
    <property type="entry name" value="Winged helix' DNA-binding domain"/>
    <property type="match status" value="1"/>
</dbReference>
<dbReference type="InterPro" id="IPR014710">
    <property type="entry name" value="RmlC-like_jellyroll"/>
</dbReference>
<feature type="domain" description="HTH crp-type" evidence="5">
    <location>
        <begin position="149"/>
        <end position="216"/>
    </location>
</feature>
<dbReference type="PROSITE" id="PS51063">
    <property type="entry name" value="HTH_CRP_2"/>
    <property type="match status" value="1"/>
</dbReference>
<evidence type="ECO:0000313" key="8">
    <source>
        <dbReference type="Proteomes" id="UP000023772"/>
    </source>
</evidence>
<dbReference type="InterPro" id="IPR012318">
    <property type="entry name" value="HTH_CRP"/>
</dbReference>
<dbReference type="GO" id="GO:0003700">
    <property type="term" value="F:DNA-binding transcription factor activity"/>
    <property type="evidence" value="ECO:0007669"/>
    <property type="project" value="TreeGrafter"/>
</dbReference>
<evidence type="ECO:0000313" key="6">
    <source>
        <dbReference type="EMBL" id="AHW59480.1"/>
    </source>
</evidence>
<evidence type="ECO:0000256" key="3">
    <source>
        <dbReference type="ARBA" id="ARBA00023163"/>
    </source>
</evidence>
<sequence>MIDYSVLVKSPLFHGIPDEECRALFSKIHYQVRKFEKDAIVVQGGEEVTNLFVVLSGSVRGEMIDYSGKTVKIEDIEAPRPLAAAFLFGKENKFPVTVTANKKAELLAIPVVEFLKLLQMNTRLLRNYLNSISTRAQFLSQKLHFLSFKTIKEKVAHFLLQQAGDLYHSFELKNTQQQLAEMFGVTRPSLARVLGDMQNEGLIKIEKKTVTLLDKEELNSLLKNG</sequence>
<feature type="domain" description="Cyclic nucleotide-binding" evidence="4">
    <location>
        <begin position="12"/>
        <end position="135"/>
    </location>
</feature>
<dbReference type="HOGENOM" id="CLU_075053_4_1_10"/>
<evidence type="ECO:0000259" key="4">
    <source>
        <dbReference type="PROSITE" id="PS50042"/>
    </source>
</evidence>
<keyword evidence="2" id="KW-0238">DNA-binding</keyword>
<dbReference type="CDD" id="cd00038">
    <property type="entry name" value="CAP_ED"/>
    <property type="match status" value="1"/>
</dbReference>
<dbReference type="Pfam" id="PF13545">
    <property type="entry name" value="HTH_Crp_2"/>
    <property type="match status" value="1"/>
</dbReference>
<dbReference type="eggNOG" id="COG0664">
    <property type="taxonomic scope" value="Bacteria"/>
</dbReference>
<evidence type="ECO:0000259" key="5">
    <source>
        <dbReference type="PROSITE" id="PS51063"/>
    </source>
</evidence>
<reference evidence="7 9" key="2">
    <citation type="submission" date="2016-10" db="EMBL/GenBank/DDBJ databases">
        <authorList>
            <person name="de Groot N.N."/>
        </authorList>
    </citation>
    <scope>NUCLEOTIDE SEQUENCE [LARGE SCALE GENOMIC DNA]</scope>
    <source>
        <strain evidence="7 9">DSM 25947</strain>
    </source>
</reference>
<dbReference type="InterPro" id="IPR000595">
    <property type="entry name" value="cNMP-bd_dom"/>
</dbReference>
<dbReference type="Pfam" id="PF00027">
    <property type="entry name" value="cNMP_binding"/>
    <property type="match status" value="1"/>
</dbReference>
<dbReference type="OrthoDB" id="1116216at2"/>
<dbReference type="Gene3D" id="2.60.120.10">
    <property type="entry name" value="Jelly Rolls"/>
    <property type="match status" value="1"/>
</dbReference>
<protein>
    <submittedName>
        <fullName evidence="7">Transcriptional regulator</fullName>
    </submittedName>
</protein>
<dbReference type="InterPro" id="IPR036390">
    <property type="entry name" value="WH_DNA-bd_sf"/>
</dbReference>
<dbReference type="STRING" id="1168034.FH5T_07425"/>
<reference evidence="6 8" key="1">
    <citation type="submission" date="2014-03" db="EMBL/GenBank/DDBJ databases">
        <title>Complete genome sequence of a deeply braunched marine Bacteroidia bacterium Draconibacterium orientale type strain FH5T.</title>
        <authorList>
            <person name="Li X."/>
            <person name="Wang X."/>
            <person name="Xie Z."/>
            <person name="Du Z."/>
            <person name="Chen G."/>
        </authorList>
    </citation>
    <scope>NUCLEOTIDE SEQUENCE [LARGE SCALE GENOMIC DNA]</scope>
    <source>
        <strain evidence="6 8">FH5</strain>
    </source>
</reference>
<dbReference type="AlphaFoldDB" id="X5DW96"/>
<keyword evidence="3" id="KW-0804">Transcription</keyword>
<dbReference type="PROSITE" id="PS50042">
    <property type="entry name" value="CNMP_BINDING_3"/>
    <property type="match status" value="1"/>
</dbReference>
<dbReference type="PANTHER" id="PTHR24567">
    <property type="entry name" value="CRP FAMILY TRANSCRIPTIONAL REGULATORY PROTEIN"/>
    <property type="match status" value="1"/>
</dbReference>
<name>X5DW96_9BACT</name>
<evidence type="ECO:0000256" key="1">
    <source>
        <dbReference type="ARBA" id="ARBA00023015"/>
    </source>
</evidence>
<dbReference type="RefSeq" id="WP_038557134.1">
    <property type="nucleotide sequence ID" value="NZ_FOHT01000003.1"/>
</dbReference>
<dbReference type="PANTHER" id="PTHR24567:SF58">
    <property type="entry name" value="CYCLIC AMP-BINDING REGULATORY PROTEIN"/>
    <property type="match status" value="1"/>
</dbReference>
<keyword evidence="1" id="KW-0805">Transcription regulation</keyword>
<dbReference type="GO" id="GO:0003677">
    <property type="term" value="F:DNA binding"/>
    <property type="evidence" value="ECO:0007669"/>
    <property type="project" value="UniProtKB-KW"/>
</dbReference>
<proteinExistence type="predicted"/>
<evidence type="ECO:0000256" key="2">
    <source>
        <dbReference type="ARBA" id="ARBA00023125"/>
    </source>
</evidence>
<accession>X5DW96</accession>
<keyword evidence="8" id="KW-1185">Reference proteome</keyword>
<dbReference type="KEGG" id="dori:FH5T_07425"/>
<dbReference type="SUPFAM" id="SSF51206">
    <property type="entry name" value="cAMP-binding domain-like"/>
    <property type="match status" value="1"/>
</dbReference>
<dbReference type="EMBL" id="FOHT01000003">
    <property type="protein sequence ID" value="SES88575.1"/>
    <property type="molecule type" value="Genomic_DNA"/>
</dbReference>
<evidence type="ECO:0000313" key="7">
    <source>
        <dbReference type="EMBL" id="SES88575.1"/>
    </source>
</evidence>
<dbReference type="EMBL" id="CP007451">
    <property type="protein sequence ID" value="AHW59480.1"/>
    <property type="molecule type" value="Genomic_DNA"/>
</dbReference>
<organism evidence="7 9">
    <name type="scientific">Draconibacterium orientale</name>
    <dbReference type="NCBI Taxonomy" id="1168034"/>
    <lineage>
        <taxon>Bacteria</taxon>
        <taxon>Pseudomonadati</taxon>
        <taxon>Bacteroidota</taxon>
        <taxon>Bacteroidia</taxon>
        <taxon>Marinilabiliales</taxon>
        <taxon>Prolixibacteraceae</taxon>
        <taxon>Draconibacterium</taxon>
    </lineage>
</organism>
<dbReference type="InterPro" id="IPR050397">
    <property type="entry name" value="Env_Response_Regulators"/>
</dbReference>
<dbReference type="Proteomes" id="UP000023772">
    <property type="component" value="Chromosome"/>
</dbReference>
<gene>
    <name evidence="6" type="ORF">FH5T_07425</name>
    <name evidence="7" type="ORF">SAMN05444285_10335</name>
</gene>
<evidence type="ECO:0000313" key="9">
    <source>
        <dbReference type="Proteomes" id="UP000181981"/>
    </source>
</evidence>
<dbReference type="SMART" id="SM00100">
    <property type="entry name" value="cNMP"/>
    <property type="match status" value="1"/>
</dbReference>
<dbReference type="InterPro" id="IPR018490">
    <property type="entry name" value="cNMP-bd_dom_sf"/>
</dbReference>